<dbReference type="Pfam" id="PF13041">
    <property type="entry name" value="PPR_2"/>
    <property type="match status" value="3"/>
</dbReference>
<dbReference type="InterPro" id="IPR011989">
    <property type="entry name" value="ARM-like"/>
</dbReference>
<reference evidence="5" key="1">
    <citation type="submission" date="2022-11" db="EMBL/GenBank/DDBJ databases">
        <authorList>
            <person name="Hyden B.L."/>
            <person name="Feng K."/>
            <person name="Yates T."/>
            <person name="Jawdy S."/>
            <person name="Smart L.B."/>
            <person name="Muchero W."/>
        </authorList>
    </citation>
    <scope>NUCLEOTIDE SEQUENCE</scope>
    <source>
        <tissue evidence="5">Shoot tip</tissue>
    </source>
</reference>
<dbReference type="InterPro" id="IPR001494">
    <property type="entry name" value="Importin-beta_N"/>
</dbReference>
<feature type="repeat" description="PPR" evidence="3">
    <location>
        <begin position="184"/>
        <end position="218"/>
    </location>
</feature>
<keyword evidence="6" id="KW-1185">Reference proteome</keyword>
<feature type="repeat" description="HEAT" evidence="2">
    <location>
        <begin position="693"/>
        <end position="728"/>
    </location>
</feature>
<feature type="repeat" description="PPR" evidence="3">
    <location>
        <begin position="219"/>
        <end position="253"/>
    </location>
</feature>
<dbReference type="NCBIfam" id="TIGR00756">
    <property type="entry name" value="PPR"/>
    <property type="match status" value="8"/>
</dbReference>
<protein>
    <recommendedName>
        <fullName evidence="4">Importin N-terminal domain-containing protein</fullName>
    </recommendedName>
</protein>
<dbReference type="InterPro" id="IPR011990">
    <property type="entry name" value="TPR-like_helical_dom_sf"/>
</dbReference>
<evidence type="ECO:0000313" key="5">
    <source>
        <dbReference type="EMBL" id="KAJ6749545.1"/>
    </source>
</evidence>
<keyword evidence="1" id="KW-0677">Repeat</keyword>
<dbReference type="GO" id="GO:0006886">
    <property type="term" value="P:intracellular protein transport"/>
    <property type="evidence" value="ECO:0007669"/>
    <property type="project" value="InterPro"/>
</dbReference>
<dbReference type="Pfam" id="PF25780">
    <property type="entry name" value="TPR_IPO5"/>
    <property type="match status" value="1"/>
</dbReference>
<dbReference type="InterPro" id="IPR002885">
    <property type="entry name" value="PPR_rpt"/>
</dbReference>
<dbReference type="SUPFAM" id="SSF48371">
    <property type="entry name" value="ARM repeat"/>
    <property type="match status" value="1"/>
</dbReference>
<dbReference type="PANTHER" id="PTHR47942:SF16">
    <property type="entry name" value="PENTATRICOPEPTIDE REPEAT DOMAIN CONTAINING PROTEIN-RELATED"/>
    <property type="match status" value="1"/>
</dbReference>
<dbReference type="Pfam" id="PF13513">
    <property type="entry name" value="HEAT_EZ"/>
    <property type="match status" value="1"/>
</dbReference>
<dbReference type="InterPro" id="IPR051222">
    <property type="entry name" value="PPR/CCM1_RNA-binding"/>
</dbReference>
<comment type="caution">
    <text evidence="5">The sequence shown here is derived from an EMBL/GenBank/DDBJ whole genome shotgun (WGS) entry which is preliminary data.</text>
</comment>
<organism evidence="5 6">
    <name type="scientific">Salix viminalis</name>
    <name type="common">Common osier</name>
    <name type="synonym">Basket willow</name>
    <dbReference type="NCBI Taxonomy" id="40686"/>
    <lineage>
        <taxon>Eukaryota</taxon>
        <taxon>Viridiplantae</taxon>
        <taxon>Streptophyta</taxon>
        <taxon>Embryophyta</taxon>
        <taxon>Tracheophyta</taxon>
        <taxon>Spermatophyta</taxon>
        <taxon>Magnoliopsida</taxon>
        <taxon>eudicotyledons</taxon>
        <taxon>Gunneridae</taxon>
        <taxon>Pentapetalae</taxon>
        <taxon>rosids</taxon>
        <taxon>fabids</taxon>
        <taxon>Malpighiales</taxon>
        <taxon>Salicaceae</taxon>
        <taxon>Saliceae</taxon>
        <taxon>Salix</taxon>
    </lineage>
</organism>
<feature type="repeat" description="PPR" evidence="3">
    <location>
        <begin position="79"/>
        <end position="113"/>
    </location>
</feature>
<dbReference type="Pfam" id="PF03810">
    <property type="entry name" value="IBN_N"/>
    <property type="match status" value="1"/>
</dbReference>
<dbReference type="Gene3D" id="1.25.40.10">
    <property type="entry name" value="Tetratricopeptide repeat domain"/>
    <property type="match status" value="3"/>
</dbReference>
<feature type="repeat" description="PPR" evidence="3">
    <location>
        <begin position="9"/>
        <end position="43"/>
    </location>
</feature>
<name>A0A9Q0VL30_SALVM</name>
<feature type="repeat" description="HEAT" evidence="2">
    <location>
        <begin position="652"/>
        <end position="690"/>
    </location>
</feature>
<evidence type="ECO:0000256" key="2">
    <source>
        <dbReference type="PROSITE-ProRule" id="PRU00103"/>
    </source>
</evidence>
<dbReference type="PROSITE" id="PS50077">
    <property type="entry name" value="HEAT_REPEAT"/>
    <property type="match status" value="2"/>
</dbReference>
<dbReference type="PROSITE" id="PS51375">
    <property type="entry name" value="PPR"/>
    <property type="match status" value="8"/>
</dbReference>
<proteinExistence type="predicted"/>
<evidence type="ECO:0000256" key="1">
    <source>
        <dbReference type="ARBA" id="ARBA00022737"/>
    </source>
</evidence>
<dbReference type="Proteomes" id="UP001151529">
    <property type="component" value="Chromosome 16"/>
</dbReference>
<reference evidence="5" key="2">
    <citation type="journal article" date="2023" name="Int. J. Mol. Sci.">
        <title>De Novo Assembly and Annotation of 11 Diverse Shrub Willow (Salix) Genomes Reveals Novel Gene Organization in Sex-Linked Regions.</title>
        <authorList>
            <person name="Hyden B."/>
            <person name="Feng K."/>
            <person name="Yates T.B."/>
            <person name="Jawdy S."/>
            <person name="Cereghino C."/>
            <person name="Smart L.B."/>
            <person name="Muchero W."/>
        </authorList>
    </citation>
    <scope>NUCLEOTIDE SEQUENCE [LARGE SCALE GENOMIC DNA]</scope>
    <source>
        <tissue evidence="5">Shoot tip</tissue>
    </source>
</reference>
<dbReference type="OrthoDB" id="1709053at2759"/>
<dbReference type="Pfam" id="PF12854">
    <property type="entry name" value="PPR_1"/>
    <property type="match status" value="2"/>
</dbReference>
<evidence type="ECO:0000259" key="4">
    <source>
        <dbReference type="PROSITE" id="PS50166"/>
    </source>
</evidence>
<dbReference type="GO" id="GO:0031267">
    <property type="term" value="F:small GTPase binding"/>
    <property type="evidence" value="ECO:0007669"/>
    <property type="project" value="InterPro"/>
</dbReference>
<evidence type="ECO:0000313" key="6">
    <source>
        <dbReference type="Proteomes" id="UP001151529"/>
    </source>
</evidence>
<feature type="repeat" description="PPR" evidence="3">
    <location>
        <begin position="44"/>
        <end position="78"/>
    </location>
</feature>
<dbReference type="PANTHER" id="PTHR47942">
    <property type="entry name" value="TETRATRICOPEPTIDE REPEAT (TPR)-LIKE SUPERFAMILY PROTEIN-RELATED"/>
    <property type="match status" value="1"/>
</dbReference>
<dbReference type="InterPro" id="IPR057672">
    <property type="entry name" value="TPR_IPO4/5"/>
</dbReference>
<dbReference type="InterPro" id="IPR016024">
    <property type="entry name" value="ARM-type_fold"/>
</dbReference>
<feature type="repeat" description="PPR" evidence="3">
    <location>
        <begin position="254"/>
        <end position="288"/>
    </location>
</feature>
<evidence type="ECO:0000256" key="3">
    <source>
        <dbReference type="PROSITE-ProRule" id="PRU00708"/>
    </source>
</evidence>
<dbReference type="EMBL" id="JAPFFL010000001">
    <property type="protein sequence ID" value="KAJ6749545.1"/>
    <property type="molecule type" value="Genomic_DNA"/>
</dbReference>
<feature type="domain" description="Importin N-terminal" evidence="4">
    <location>
        <begin position="330"/>
        <end position="369"/>
    </location>
</feature>
<feature type="repeat" description="PPR" evidence="3">
    <location>
        <begin position="114"/>
        <end position="148"/>
    </location>
</feature>
<dbReference type="InterPro" id="IPR021133">
    <property type="entry name" value="HEAT_type_2"/>
</dbReference>
<feature type="repeat" description="PPR" evidence="3">
    <location>
        <begin position="149"/>
        <end position="183"/>
    </location>
</feature>
<gene>
    <name evidence="5" type="ORF">OIU85_000207</name>
</gene>
<sequence>MITKGCIPDVLSYNILINGCCKAQRIDEAKQIFDELSFRGLIPNTATYNTLISGLSQVGRIFEAKELFKNMHAQGCMPNVLSYNILINGSCKALRIDEAKQLFDEMSFRGLIPNSASYNTLISGLFQVGRVLEAKELFKDMHAQGCSPNLVTYSILVDGLSKQGYLDQALELFREMQNRYLNPDLVIYNILIDAMCKSGKLEDARELFLKLHVKGLLPDVRSWTSIISGLCREGLLDEAYKALRQMERDGCPPDDCTYNVIVRGFLRNNGASRAEQLFQEMFDRGFYADAQTRTLVADLLSKDDNLGLKRLLGESECCQGEKTTMPEGKQRSKLRAAVLLRKKITGHWAKLSPQLKNLVKQSLIESITMEHSPPVRRASVNVVSIIAKYAVRLESGLICCPFCSNVAKVHRKITENSMTETIGIAFQPHFADLQALLLKCLQDDTSNRVRIAALKAVGSFLEFTNDGDEVVKFCQFIPSILNVARQCLSSGEEDVAIIAFEIFDELIESPAPLLGDSVKSIVQFSLEVCSSQNLESNTRHQAIQIISWLAKYKYSSLKKYKLAIPILQVMCPMLAESADAGEDDDLAPDRAAAEVIDTMALNLAKQVFPPVFEFASLSSQSANPKFREASVTALGVVSEGCLELMKDKLEPILHIVLGALRDPEQMVRGAASFALDQFAEHLQPEIMSHYESVLPCILNAIEDASDEVKEKSYYALAAFCEDMGEEILPFLDPLMQKLLAALQNSPRNLQETCMSAIGSVKRLLLSKLSFLILKGFSKLMKSFMGFGLEFSELREYTHGFFSNVAEIMDDSFAKYLPHVVPLAFASCNLDDAHDEPRVRNISVRTGVLDEKAVATQALGLYALHTKSSYSPYLEETSRILVRHARVFP</sequence>
<dbReference type="AlphaFoldDB" id="A0A9Q0VL30"/>
<dbReference type="PROSITE" id="PS50166">
    <property type="entry name" value="IMPORTIN_B_NT"/>
    <property type="match status" value="1"/>
</dbReference>
<dbReference type="Gene3D" id="1.25.10.10">
    <property type="entry name" value="Leucine-rich Repeat Variant"/>
    <property type="match status" value="2"/>
</dbReference>
<accession>A0A9Q0VL30</accession>